<dbReference type="InterPro" id="IPR010730">
    <property type="entry name" value="HET"/>
</dbReference>
<dbReference type="PANTHER" id="PTHR24148:SF73">
    <property type="entry name" value="HET DOMAIN PROTEIN (AFU_ORTHOLOGUE AFUA_8G01020)"/>
    <property type="match status" value="1"/>
</dbReference>
<reference evidence="3 4" key="1">
    <citation type="submission" date="2017-01" db="EMBL/GenBank/DDBJ databases">
        <title>Draft genome sequence of Diplodia seriata F98.1, a fungal species involved in grapevine trunk diseases.</title>
        <authorList>
            <person name="Robert-Siegwald G."/>
            <person name="Vallet J."/>
            <person name="Abou-Mansour E."/>
            <person name="Xu J."/>
            <person name="Rey P."/>
            <person name="Bertsch C."/>
            <person name="Rego C."/>
            <person name="Larignon P."/>
            <person name="Fontaine F."/>
            <person name="Lebrun M.-H."/>
        </authorList>
    </citation>
    <scope>NUCLEOTIDE SEQUENCE [LARGE SCALE GENOMIC DNA]</scope>
    <source>
        <strain evidence="3 4">F98.1</strain>
    </source>
</reference>
<evidence type="ECO:0000259" key="2">
    <source>
        <dbReference type="Pfam" id="PF06985"/>
    </source>
</evidence>
<gene>
    <name evidence="3" type="ORF">BK809_0000651</name>
</gene>
<evidence type="ECO:0000256" key="1">
    <source>
        <dbReference type="SAM" id="MobiDB-lite"/>
    </source>
</evidence>
<dbReference type="OrthoDB" id="2157530at2759"/>
<sequence>MSQQTEAQPGTASGLARPAHDRPLESGTTIKLAVLHPGTSSDTLSCDLITCALDQPPDYEALSYTWADGHGDSALTQSIRCSHGKIPITKNLKAALLRLRLDDAPRFLWVDALCVDRSRVRERSHQVRLMPRIYRAASRVVVWLGERSFASDRLFDYLNGSGTNAATTMTEREAVELLTGDLLKRRGWFRRLWALQEIVVARAAVVVCGDRTTRWQTLSKFFFSSAESVAGVDEPPPPPLIGQAGAAHFWDTRHPAAMMLCGGLQGPQPVDVLPTLLRACWALRTAEPLDRIFAVVGLVDVDVENAVDGFVPDYGKTVFETLYGLAVYLLRNFHIVFPPGPWVLNDIVNCAGASSASPPHTWIYRWNESRDPGTPVYLANDAVVDGHLLTIRGQRMLKGFFELAEEPLPLMRFRLDGDRIYEVSRGTVTVLDEAPKPSNEYVGFIAVKVSEVSGVMLRGSAASDTFSLIAGFTNPRKSRTTASDESGTSLPQADWLEEMRPFTIS</sequence>
<accession>A0A1S8BBJ6</accession>
<protein>
    <submittedName>
        <fullName evidence="3">Heterokaryon incompatibility protein 6, OR allele</fullName>
    </submittedName>
</protein>
<dbReference type="AlphaFoldDB" id="A0A1S8BBJ6"/>
<dbReference type="Proteomes" id="UP000190776">
    <property type="component" value="Unassembled WGS sequence"/>
</dbReference>
<dbReference type="Pfam" id="PF06985">
    <property type="entry name" value="HET"/>
    <property type="match status" value="1"/>
</dbReference>
<feature type="region of interest" description="Disordered" evidence="1">
    <location>
        <begin position="1"/>
        <end position="21"/>
    </location>
</feature>
<proteinExistence type="predicted"/>
<comment type="caution">
    <text evidence="3">The sequence shown here is derived from an EMBL/GenBank/DDBJ whole genome shotgun (WGS) entry which is preliminary data.</text>
</comment>
<dbReference type="STRING" id="420778.A0A1S8BBJ6"/>
<evidence type="ECO:0000313" key="4">
    <source>
        <dbReference type="Proteomes" id="UP000190776"/>
    </source>
</evidence>
<evidence type="ECO:0000313" key="3">
    <source>
        <dbReference type="EMBL" id="OMP84899.1"/>
    </source>
</evidence>
<feature type="compositionally biased region" description="Polar residues" evidence="1">
    <location>
        <begin position="1"/>
        <end position="11"/>
    </location>
</feature>
<dbReference type="PANTHER" id="PTHR24148">
    <property type="entry name" value="ANKYRIN REPEAT DOMAIN-CONTAINING PROTEIN 39 HOMOLOG-RELATED"/>
    <property type="match status" value="1"/>
</dbReference>
<feature type="domain" description="Heterokaryon incompatibility" evidence="2">
    <location>
        <begin position="59"/>
        <end position="197"/>
    </location>
</feature>
<name>A0A1S8BBJ6_9PEZI</name>
<dbReference type="EMBL" id="MSZU01000086">
    <property type="protein sequence ID" value="OMP84899.1"/>
    <property type="molecule type" value="Genomic_DNA"/>
</dbReference>
<dbReference type="InterPro" id="IPR052895">
    <property type="entry name" value="HetReg/Transcr_Mod"/>
</dbReference>
<organism evidence="3 4">
    <name type="scientific">Diplodia seriata</name>
    <dbReference type="NCBI Taxonomy" id="420778"/>
    <lineage>
        <taxon>Eukaryota</taxon>
        <taxon>Fungi</taxon>
        <taxon>Dikarya</taxon>
        <taxon>Ascomycota</taxon>
        <taxon>Pezizomycotina</taxon>
        <taxon>Dothideomycetes</taxon>
        <taxon>Dothideomycetes incertae sedis</taxon>
        <taxon>Botryosphaeriales</taxon>
        <taxon>Botryosphaeriaceae</taxon>
        <taxon>Diplodia</taxon>
    </lineage>
</organism>